<comment type="caution">
    <text evidence="2">The sequence shown here is derived from an EMBL/GenBank/DDBJ whole genome shotgun (WGS) entry which is preliminary data.</text>
</comment>
<dbReference type="SUPFAM" id="SSF81301">
    <property type="entry name" value="Nucleotidyltransferase"/>
    <property type="match status" value="1"/>
</dbReference>
<evidence type="ECO:0000313" key="3">
    <source>
        <dbReference type="Proteomes" id="UP001500190"/>
    </source>
</evidence>
<dbReference type="Gene3D" id="3.30.460.10">
    <property type="entry name" value="Beta Polymerase, domain 2"/>
    <property type="match status" value="1"/>
</dbReference>
<feature type="domain" description="Polymerase nucleotidyl transferase" evidence="1">
    <location>
        <begin position="23"/>
        <end position="55"/>
    </location>
</feature>
<dbReference type="Proteomes" id="UP001500190">
    <property type="component" value="Unassembled WGS sequence"/>
</dbReference>
<organism evidence="2 3">
    <name type="scientific">Kribbella karoonensis</name>
    <dbReference type="NCBI Taxonomy" id="324851"/>
    <lineage>
        <taxon>Bacteria</taxon>
        <taxon>Bacillati</taxon>
        <taxon>Actinomycetota</taxon>
        <taxon>Actinomycetes</taxon>
        <taxon>Propionibacteriales</taxon>
        <taxon>Kribbellaceae</taxon>
        <taxon>Kribbella</taxon>
    </lineage>
</organism>
<dbReference type="CDD" id="cd05403">
    <property type="entry name" value="NT_KNTase_like"/>
    <property type="match status" value="1"/>
</dbReference>
<dbReference type="Pfam" id="PF01909">
    <property type="entry name" value="NTP_transf_2"/>
    <property type="match status" value="1"/>
</dbReference>
<evidence type="ECO:0000313" key="2">
    <source>
        <dbReference type="EMBL" id="GAA1575283.1"/>
    </source>
</evidence>
<keyword evidence="3" id="KW-1185">Reference proteome</keyword>
<dbReference type="EMBL" id="BAAAND010000003">
    <property type="protein sequence ID" value="GAA1575283.1"/>
    <property type="molecule type" value="Genomic_DNA"/>
</dbReference>
<reference evidence="3" key="1">
    <citation type="journal article" date="2019" name="Int. J. Syst. Evol. Microbiol.">
        <title>The Global Catalogue of Microorganisms (GCM) 10K type strain sequencing project: providing services to taxonomists for standard genome sequencing and annotation.</title>
        <authorList>
            <consortium name="The Broad Institute Genomics Platform"/>
            <consortium name="The Broad Institute Genome Sequencing Center for Infectious Disease"/>
            <person name="Wu L."/>
            <person name="Ma J."/>
        </authorList>
    </citation>
    <scope>NUCLEOTIDE SEQUENCE [LARGE SCALE GENOMIC DNA]</scope>
    <source>
        <strain evidence="3">JCM 14304</strain>
    </source>
</reference>
<dbReference type="RefSeq" id="WP_344189005.1">
    <property type="nucleotide sequence ID" value="NZ_BAAAND010000003.1"/>
</dbReference>
<sequence>MTHPLVDLRTRWLDATTTVLQADSAVVGAALVGSLGAGTADEWSDVDLLVVAEDPDAVALPSAGRTFAIDARHNGPAGTRATSAQYVVDGLPLWVDWHVHPLSLASWPSDSTILFEHHPIRRTPATFATYLNEGPREPATPKTPAEQHAMRIALIPIAAKQVARRSPDAPHTIQFLGGPPTTTPHTQLAALHQLLDDLTTPENHPSLTAARTYLTLLDN</sequence>
<proteinExistence type="predicted"/>
<dbReference type="InterPro" id="IPR043519">
    <property type="entry name" value="NT_sf"/>
</dbReference>
<protein>
    <recommendedName>
        <fullName evidence="1">Polymerase nucleotidyl transferase domain-containing protein</fullName>
    </recommendedName>
</protein>
<dbReference type="InterPro" id="IPR002934">
    <property type="entry name" value="Polymerase_NTP_transf_dom"/>
</dbReference>
<gene>
    <name evidence="2" type="ORF">GCM10009742_18150</name>
</gene>
<name>A0ABP4PDH8_9ACTN</name>
<evidence type="ECO:0000259" key="1">
    <source>
        <dbReference type="Pfam" id="PF01909"/>
    </source>
</evidence>
<accession>A0ABP4PDH8</accession>